<dbReference type="SMART" id="SM00355">
    <property type="entry name" value="ZnF_C2H2"/>
    <property type="match status" value="3"/>
</dbReference>
<evidence type="ECO:0000313" key="16">
    <source>
        <dbReference type="Proteomes" id="UP000887575"/>
    </source>
</evidence>
<dbReference type="Pfam" id="PF00096">
    <property type="entry name" value="zf-C2H2"/>
    <property type="match status" value="3"/>
</dbReference>
<feature type="region of interest" description="Disordered" evidence="14">
    <location>
        <begin position="210"/>
        <end position="293"/>
    </location>
</feature>
<dbReference type="WBParaSite" id="MBELARI_LOCUS6946.1">
    <property type="protein sequence ID" value="MBELARI_LOCUS6946.1"/>
    <property type="gene ID" value="MBELARI_LOCUS6946"/>
</dbReference>
<accession>A0AAF3FIM3</accession>
<feature type="domain" description="C2H2-type" evidence="15">
    <location>
        <begin position="446"/>
        <end position="473"/>
    </location>
</feature>
<feature type="region of interest" description="Disordered" evidence="14">
    <location>
        <begin position="1"/>
        <end position="30"/>
    </location>
</feature>
<dbReference type="GO" id="GO:0000981">
    <property type="term" value="F:DNA-binding transcription factor activity, RNA polymerase II-specific"/>
    <property type="evidence" value="ECO:0007669"/>
    <property type="project" value="TreeGrafter"/>
</dbReference>
<dbReference type="GO" id="GO:0005737">
    <property type="term" value="C:cytoplasm"/>
    <property type="evidence" value="ECO:0007669"/>
    <property type="project" value="UniProtKB-SubCell"/>
</dbReference>
<feature type="compositionally biased region" description="Basic residues" evidence="14">
    <location>
        <begin position="491"/>
        <end position="503"/>
    </location>
</feature>
<evidence type="ECO:0000259" key="15">
    <source>
        <dbReference type="PROSITE" id="PS50157"/>
    </source>
</evidence>
<keyword evidence="16" id="KW-1185">Reference proteome</keyword>
<proteinExistence type="inferred from homology"/>
<feature type="compositionally biased region" description="Low complexity" evidence="14">
    <location>
        <begin position="215"/>
        <end position="230"/>
    </location>
</feature>
<evidence type="ECO:0000256" key="9">
    <source>
        <dbReference type="ARBA" id="ARBA00023015"/>
    </source>
</evidence>
<dbReference type="GO" id="GO:0000978">
    <property type="term" value="F:RNA polymerase II cis-regulatory region sequence-specific DNA binding"/>
    <property type="evidence" value="ECO:0007669"/>
    <property type="project" value="TreeGrafter"/>
</dbReference>
<dbReference type="AlphaFoldDB" id="A0AAF3FIM3"/>
<dbReference type="PROSITE" id="PS00028">
    <property type="entry name" value="ZINC_FINGER_C2H2_1"/>
    <property type="match status" value="3"/>
</dbReference>
<evidence type="ECO:0000256" key="8">
    <source>
        <dbReference type="ARBA" id="ARBA00022833"/>
    </source>
</evidence>
<keyword evidence="4" id="KW-0963">Cytoplasm</keyword>
<dbReference type="InterPro" id="IPR013087">
    <property type="entry name" value="Znf_C2H2_type"/>
</dbReference>
<evidence type="ECO:0000256" key="14">
    <source>
        <dbReference type="SAM" id="MobiDB-lite"/>
    </source>
</evidence>
<feature type="compositionally biased region" description="Low complexity" evidence="14">
    <location>
        <begin position="107"/>
        <end position="126"/>
    </location>
</feature>
<evidence type="ECO:0000256" key="7">
    <source>
        <dbReference type="ARBA" id="ARBA00022771"/>
    </source>
</evidence>
<feature type="domain" description="C2H2-type" evidence="15">
    <location>
        <begin position="474"/>
        <end position="501"/>
    </location>
</feature>
<comment type="similarity">
    <text evidence="3">Belongs to the EGR C2H2-type zinc-finger protein family.</text>
</comment>
<sequence>MALLSPTVGKMRAGGGAKPPTVPLPNHTKPPVGLSISDHDCLRTPTMSDILKTPTILGSPTKLNMGDAITPRLSLSALAPSVGQAFFGDHEPLLTANIEISIPSTASSLGASTSSASTTTSTSSTSEQKTEKTTIHFKGCISTNLPVNLPALAAQNSPASMFQFSPLVEHFLQSLTKGSNGCLPELIVDTKTPTGTDSPDLMKSMEIPSHHLFGVPPSISVDPSSPDTPSRTLQAPPTPEQRRRLSHTQSLNQLQGVVKVSQSQLPSSSTSSKQSQPSPSQGSDMERPTRAATTAALRQKLQQNASCPIMPAASTSPNTAQAQFACFATSTCSDQPPEKSTAFDYSDFDAKSELVGFEPKPEPFDDYYPNSIYGEGSQDSEFGDYDYTGSDLEGGPSRKRPFSLRSSKIPLHERPYKCPRDDCDRRFSRSDELTRHIRIHTGQKPFQCRICMRAFSRSDHLTTHVRTHTGEKPFSCDVCGRKFARSDERKRHTKVHAKGKGRRSSLSPTDPMSMYGSGGPPSAGTKKIASAWFCQKMSDYALVRSRSVVLPRTTSTVLVSSDFHTPSIRRSTSVPDLTAYYRYSDRYRPQWHSVRSYRTAPSRYSRDYDLYDNYWLSRTDYWPYTSSYWPSRRYFYSDYYNYPYTYSWYKNYRDTPARSFWYPYSSYWQRYKTYDNPTRYDPYPSYSSYYNRYSDPIYRNSLRSPWTPYSSYVLDTAERSMKRGLTMYKEGQMNYNTLYNYFLTPNYWDKRHKDWRALYINDAPYFRNTATADHARRYVAQWVN</sequence>
<evidence type="ECO:0000256" key="12">
    <source>
        <dbReference type="ARBA" id="ARBA00023242"/>
    </source>
</evidence>
<keyword evidence="6" id="KW-0677">Repeat</keyword>
<evidence type="ECO:0000256" key="10">
    <source>
        <dbReference type="ARBA" id="ARBA00023125"/>
    </source>
</evidence>
<evidence type="ECO:0000256" key="11">
    <source>
        <dbReference type="ARBA" id="ARBA00023163"/>
    </source>
</evidence>
<keyword evidence="8" id="KW-0862">Zinc</keyword>
<reference evidence="17" key="1">
    <citation type="submission" date="2024-02" db="UniProtKB">
        <authorList>
            <consortium name="WormBaseParasite"/>
        </authorList>
    </citation>
    <scope>IDENTIFICATION</scope>
</reference>
<evidence type="ECO:0000256" key="2">
    <source>
        <dbReference type="ARBA" id="ARBA00004496"/>
    </source>
</evidence>
<keyword evidence="12" id="KW-0539">Nucleus</keyword>
<keyword evidence="7 13" id="KW-0863">Zinc-finger</keyword>
<dbReference type="InterPro" id="IPR036236">
    <property type="entry name" value="Znf_C2H2_sf"/>
</dbReference>
<comment type="subcellular location">
    <subcellularLocation>
        <location evidence="2">Cytoplasm</location>
    </subcellularLocation>
    <subcellularLocation>
        <location evidence="1">Nucleus</location>
    </subcellularLocation>
</comment>
<dbReference type="PANTHER" id="PTHR23235:SF60">
    <property type="entry name" value="STRIPE, ISOFORM D"/>
    <property type="match status" value="1"/>
</dbReference>
<dbReference type="PROSITE" id="PS50157">
    <property type="entry name" value="ZINC_FINGER_C2H2_2"/>
    <property type="match status" value="3"/>
</dbReference>
<feature type="compositionally biased region" description="Low complexity" evidence="14">
    <location>
        <begin position="261"/>
        <end position="283"/>
    </location>
</feature>
<evidence type="ECO:0000256" key="13">
    <source>
        <dbReference type="PROSITE-ProRule" id="PRU00042"/>
    </source>
</evidence>
<dbReference type="Proteomes" id="UP000887575">
    <property type="component" value="Unassembled WGS sequence"/>
</dbReference>
<keyword evidence="10" id="KW-0238">DNA-binding</keyword>
<protein>
    <recommendedName>
        <fullName evidence="15">C2H2-type domain-containing protein</fullName>
    </recommendedName>
</protein>
<name>A0AAF3FIM3_9BILA</name>
<evidence type="ECO:0000256" key="1">
    <source>
        <dbReference type="ARBA" id="ARBA00004123"/>
    </source>
</evidence>
<keyword evidence="5" id="KW-0479">Metal-binding</keyword>
<feature type="region of interest" description="Disordered" evidence="14">
    <location>
        <begin position="107"/>
        <end position="132"/>
    </location>
</feature>
<dbReference type="GO" id="GO:0008270">
    <property type="term" value="F:zinc ion binding"/>
    <property type="evidence" value="ECO:0007669"/>
    <property type="project" value="UniProtKB-KW"/>
</dbReference>
<dbReference type="PANTHER" id="PTHR23235">
    <property type="entry name" value="KRUEPPEL-LIKE TRANSCRIPTION FACTOR"/>
    <property type="match status" value="1"/>
</dbReference>
<evidence type="ECO:0000256" key="4">
    <source>
        <dbReference type="ARBA" id="ARBA00022490"/>
    </source>
</evidence>
<feature type="domain" description="C2H2-type" evidence="15">
    <location>
        <begin position="416"/>
        <end position="445"/>
    </location>
</feature>
<evidence type="ECO:0000256" key="5">
    <source>
        <dbReference type="ARBA" id="ARBA00022723"/>
    </source>
</evidence>
<dbReference type="FunFam" id="3.30.160.60:FF:000092">
    <property type="entry name" value="Early growth response protein 3"/>
    <property type="match status" value="1"/>
</dbReference>
<evidence type="ECO:0000256" key="6">
    <source>
        <dbReference type="ARBA" id="ARBA00022737"/>
    </source>
</evidence>
<dbReference type="GO" id="GO:0005634">
    <property type="term" value="C:nucleus"/>
    <property type="evidence" value="ECO:0007669"/>
    <property type="project" value="UniProtKB-SubCell"/>
</dbReference>
<organism evidence="16 17">
    <name type="scientific">Mesorhabditis belari</name>
    <dbReference type="NCBI Taxonomy" id="2138241"/>
    <lineage>
        <taxon>Eukaryota</taxon>
        <taxon>Metazoa</taxon>
        <taxon>Ecdysozoa</taxon>
        <taxon>Nematoda</taxon>
        <taxon>Chromadorea</taxon>
        <taxon>Rhabditida</taxon>
        <taxon>Rhabditina</taxon>
        <taxon>Rhabditomorpha</taxon>
        <taxon>Rhabditoidea</taxon>
        <taxon>Rhabditidae</taxon>
        <taxon>Mesorhabditinae</taxon>
        <taxon>Mesorhabditis</taxon>
    </lineage>
</organism>
<keyword evidence="9" id="KW-0805">Transcription regulation</keyword>
<feature type="region of interest" description="Disordered" evidence="14">
    <location>
        <begin position="489"/>
        <end position="521"/>
    </location>
</feature>
<evidence type="ECO:0000313" key="17">
    <source>
        <dbReference type="WBParaSite" id="MBELARI_LOCUS6946.1"/>
    </source>
</evidence>
<dbReference type="SUPFAM" id="SSF57667">
    <property type="entry name" value="beta-beta-alpha zinc fingers"/>
    <property type="match status" value="2"/>
</dbReference>
<evidence type="ECO:0000256" key="3">
    <source>
        <dbReference type="ARBA" id="ARBA00005682"/>
    </source>
</evidence>
<dbReference type="Gene3D" id="3.30.160.60">
    <property type="entry name" value="Classic Zinc Finger"/>
    <property type="match status" value="3"/>
</dbReference>
<keyword evidence="11" id="KW-0804">Transcription</keyword>